<protein>
    <submittedName>
        <fullName evidence="1">Uncharacterized protein</fullName>
    </submittedName>
</protein>
<proteinExistence type="predicted"/>
<evidence type="ECO:0000313" key="2">
    <source>
        <dbReference type="Proteomes" id="UP000236546"/>
    </source>
</evidence>
<dbReference type="EMBL" id="MTYH01000014">
    <property type="protein sequence ID" value="PNP46840.1"/>
    <property type="molecule type" value="Genomic_DNA"/>
</dbReference>
<dbReference type="AlphaFoldDB" id="A0A2K0TMT8"/>
<comment type="caution">
    <text evidence="1">The sequence shown here is derived from an EMBL/GenBank/DDBJ whole genome shotgun (WGS) entry which is preliminary data.</text>
</comment>
<name>A0A2K0TMT8_9HYPO</name>
<accession>A0A2K0TMT8</accession>
<evidence type="ECO:0000313" key="1">
    <source>
        <dbReference type="EMBL" id="PNP46840.1"/>
    </source>
</evidence>
<organism evidence="1 2">
    <name type="scientific">Trichoderma gamsii</name>
    <dbReference type="NCBI Taxonomy" id="398673"/>
    <lineage>
        <taxon>Eukaryota</taxon>
        <taxon>Fungi</taxon>
        <taxon>Dikarya</taxon>
        <taxon>Ascomycota</taxon>
        <taxon>Pezizomycotina</taxon>
        <taxon>Sordariomycetes</taxon>
        <taxon>Hypocreomycetidae</taxon>
        <taxon>Hypocreales</taxon>
        <taxon>Hypocreaceae</taxon>
        <taxon>Trichoderma</taxon>
    </lineage>
</organism>
<sequence length="54" mass="5948">MVGTLGAWEIFWFGWLPNDDKTGFLIRSGFWSKPAGALLPEPSKTLPILISPST</sequence>
<dbReference type="Proteomes" id="UP000236546">
    <property type="component" value="Unassembled WGS sequence"/>
</dbReference>
<reference evidence="1 2" key="1">
    <citation type="submission" date="2017-02" db="EMBL/GenBank/DDBJ databases">
        <title>Genomes of Trichoderma spp. with biocontrol activity.</title>
        <authorList>
            <person name="Gardiner D."/>
            <person name="Kazan K."/>
            <person name="Vos C."/>
            <person name="Harvey P."/>
        </authorList>
    </citation>
    <scope>NUCLEOTIDE SEQUENCE [LARGE SCALE GENOMIC DNA]</scope>
    <source>
        <strain evidence="1 2">A5MH</strain>
    </source>
</reference>
<gene>
    <name evidence="1" type="ORF">TGAMA5MH_01792</name>
</gene>